<comment type="caution">
    <text evidence="4">The sequence shown here is derived from an EMBL/GenBank/DDBJ whole genome shotgun (WGS) entry which is preliminary data.</text>
</comment>
<dbReference type="SUPFAM" id="SSF53383">
    <property type="entry name" value="PLP-dependent transferases"/>
    <property type="match status" value="1"/>
</dbReference>
<dbReference type="InterPro" id="IPR000182">
    <property type="entry name" value="GNAT_dom"/>
</dbReference>
<evidence type="ECO:0000256" key="2">
    <source>
        <dbReference type="SAM" id="MobiDB-lite"/>
    </source>
</evidence>
<dbReference type="GO" id="GO:0008483">
    <property type="term" value="F:transaminase activity"/>
    <property type="evidence" value="ECO:0007669"/>
    <property type="project" value="TreeGrafter"/>
</dbReference>
<dbReference type="Gene3D" id="3.90.1150.10">
    <property type="entry name" value="Aspartate Aminotransferase, domain 1"/>
    <property type="match status" value="1"/>
</dbReference>
<dbReference type="GO" id="GO:0016747">
    <property type="term" value="F:acyltransferase activity, transferring groups other than amino-acyl groups"/>
    <property type="evidence" value="ECO:0007669"/>
    <property type="project" value="InterPro"/>
</dbReference>
<name>A0A1F7FLU7_UNCRA</name>
<keyword evidence="1" id="KW-0663">Pyridoxal phosphate</keyword>
<dbReference type="Pfam" id="PF01041">
    <property type="entry name" value="DegT_DnrJ_EryC1"/>
    <property type="match status" value="2"/>
</dbReference>
<evidence type="ECO:0000256" key="1">
    <source>
        <dbReference type="RuleBase" id="RU004508"/>
    </source>
</evidence>
<dbReference type="CDD" id="cd04301">
    <property type="entry name" value="NAT_SF"/>
    <property type="match status" value="1"/>
</dbReference>
<dbReference type="Pfam" id="PF00583">
    <property type="entry name" value="Acetyltransf_1"/>
    <property type="match status" value="1"/>
</dbReference>
<dbReference type="InterPro" id="IPR000653">
    <property type="entry name" value="DegT/StrS_aminotransferase"/>
</dbReference>
<dbReference type="PROSITE" id="PS51186">
    <property type="entry name" value="GNAT"/>
    <property type="match status" value="1"/>
</dbReference>
<feature type="domain" description="N-acetyltransferase" evidence="3">
    <location>
        <begin position="146"/>
        <end position="225"/>
    </location>
</feature>
<dbReference type="InterPro" id="IPR015424">
    <property type="entry name" value="PyrdxlP-dep_Trfase"/>
</dbReference>
<dbReference type="InterPro" id="IPR016181">
    <property type="entry name" value="Acyl_CoA_acyltransferase"/>
</dbReference>
<proteinExistence type="inferred from homology"/>
<sequence>MKLTLSSKDFKAIAVLHIQGIPAGFLSSLGQGFLSRLYKGIAAAPNSCVLIERNEQGEVIGFVSGTLDIRKCYMHVLTHHCFSLGIAIIPSLFSSGTVRKVFETLFYAKDAPLKKGGQGGIKQEKRGRGDFSPLSSQERGRGVRSELLSIAVSDSAQGKGIGKKLVQRLECFFQDHGYQGVYKVVTAANDSRSNAFYTHTGFMLHHEFMYHGNSMHEYRKKLLRQSFSPLLTGEGGEVMIDALSQFFNVSPASVTLWSKGRIGLYALLKAMGIGPGSTILMSGYTCVMVPSAPLFLGAKCQYIDIDPETYNIDPSRLALRLVPRASCLILQHTYGIAQDMDQILAWAQANNMPLIEDCCHAFGSTYKGRLCGTFGLGSFFSGQWNKPFSTGLGGILLVNDSPLNKGGEGGSLLDRVSAIHAAAAIPSLSEELRIAAQIKAYNLLVNPKTNALITQAYRALTKLGLAVGSSSNEEFAGTMPREYLKKMAKSQITEGEKNTRALGALLAHRKKITAFYDKELLLAGFKPLKKQPHADNVILRYPVRVANKDQVLQRALRKGYEIGSWFEIPLHPKGIDMERFGYKIGMCPESERACREVINLPTHGRINEREASRHLEFLKKFALPAA</sequence>
<gene>
    <name evidence="4" type="ORF">A2519_22010</name>
</gene>
<feature type="region of interest" description="Disordered" evidence="2">
    <location>
        <begin position="115"/>
        <end position="140"/>
    </location>
</feature>
<evidence type="ECO:0000259" key="3">
    <source>
        <dbReference type="PROSITE" id="PS51186"/>
    </source>
</evidence>
<organism evidence="4 5">
    <name type="scientific">Candidatus Raymondbacteria bacterium RIFOXYD12_FULL_49_13</name>
    <dbReference type="NCBI Taxonomy" id="1817890"/>
    <lineage>
        <taxon>Bacteria</taxon>
        <taxon>Raymondiibacteriota</taxon>
    </lineage>
</organism>
<dbReference type="GO" id="GO:0000271">
    <property type="term" value="P:polysaccharide biosynthetic process"/>
    <property type="evidence" value="ECO:0007669"/>
    <property type="project" value="TreeGrafter"/>
</dbReference>
<dbReference type="PANTHER" id="PTHR30244">
    <property type="entry name" value="TRANSAMINASE"/>
    <property type="match status" value="1"/>
</dbReference>
<dbReference type="InterPro" id="IPR015421">
    <property type="entry name" value="PyrdxlP-dep_Trfase_major"/>
</dbReference>
<accession>A0A1F7FLU7</accession>
<dbReference type="Proteomes" id="UP000179243">
    <property type="component" value="Unassembled WGS sequence"/>
</dbReference>
<protein>
    <recommendedName>
        <fullName evidence="3">N-acetyltransferase domain-containing protein</fullName>
    </recommendedName>
</protein>
<dbReference type="PANTHER" id="PTHR30244:SF34">
    <property type="entry name" value="DTDP-4-AMINO-4,6-DIDEOXYGALACTOSE TRANSAMINASE"/>
    <property type="match status" value="1"/>
</dbReference>
<comment type="similarity">
    <text evidence="1">Belongs to the DegT/DnrJ/EryC1 family.</text>
</comment>
<reference evidence="4 5" key="1">
    <citation type="journal article" date="2016" name="Nat. Commun.">
        <title>Thousands of microbial genomes shed light on interconnected biogeochemical processes in an aquifer system.</title>
        <authorList>
            <person name="Anantharaman K."/>
            <person name="Brown C.T."/>
            <person name="Hug L.A."/>
            <person name="Sharon I."/>
            <person name="Castelle C.J."/>
            <person name="Probst A.J."/>
            <person name="Thomas B.C."/>
            <person name="Singh A."/>
            <person name="Wilkins M.J."/>
            <person name="Karaoz U."/>
            <person name="Brodie E.L."/>
            <person name="Williams K.H."/>
            <person name="Hubbard S.S."/>
            <person name="Banfield J.F."/>
        </authorList>
    </citation>
    <scope>NUCLEOTIDE SEQUENCE [LARGE SCALE GENOMIC DNA]</scope>
</reference>
<dbReference type="InterPro" id="IPR015422">
    <property type="entry name" value="PyrdxlP-dep_Trfase_small"/>
</dbReference>
<dbReference type="GO" id="GO:0030170">
    <property type="term" value="F:pyridoxal phosphate binding"/>
    <property type="evidence" value="ECO:0007669"/>
    <property type="project" value="TreeGrafter"/>
</dbReference>
<dbReference type="SUPFAM" id="SSF55729">
    <property type="entry name" value="Acyl-CoA N-acyltransferases (Nat)"/>
    <property type="match status" value="1"/>
</dbReference>
<dbReference type="Gene3D" id="3.40.630.30">
    <property type="match status" value="1"/>
</dbReference>
<dbReference type="AlphaFoldDB" id="A0A1F7FLU7"/>
<evidence type="ECO:0000313" key="5">
    <source>
        <dbReference type="Proteomes" id="UP000179243"/>
    </source>
</evidence>
<dbReference type="Gene3D" id="3.40.640.10">
    <property type="entry name" value="Type I PLP-dependent aspartate aminotransferase-like (Major domain)"/>
    <property type="match status" value="1"/>
</dbReference>
<dbReference type="EMBL" id="MFYX01000002">
    <property type="protein sequence ID" value="OGK07593.1"/>
    <property type="molecule type" value="Genomic_DNA"/>
</dbReference>
<evidence type="ECO:0000313" key="4">
    <source>
        <dbReference type="EMBL" id="OGK07593.1"/>
    </source>
</evidence>